<evidence type="ECO:0000313" key="2">
    <source>
        <dbReference type="Proteomes" id="UP001558613"/>
    </source>
</evidence>
<reference evidence="1 2" key="1">
    <citation type="submission" date="2023-09" db="EMBL/GenBank/DDBJ databases">
        <authorList>
            <person name="Wang M."/>
        </authorList>
    </citation>
    <scope>NUCLEOTIDE SEQUENCE [LARGE SCALE GENOMIC DNA]</scope>
    <source>
        <strain evidence="1">GT-2023</strain>
        <tissue evidence="1">Liver</tissue>
    </source>
</reference>
<sequence length="63" mass="7470">QCRDCALLRQECGSFKQAFNFKPPFLKRALAVFPTVQRLERWWFSGRILASHAGDRVRFRPMQ</sequence>
<dbReference type="EMBL" id="JAYMGO010000003">
    <property type="protein sequence ID" value="KAL1276918.1"/>
    <property type="molecule type" value="Genomic_DNA"/>
</dbReference>
<evidence type="ECO:0000313" key="1">
    <source>
        <dbReference type="EMBL" id="KAL1276918.1"/>
    </source>
</evidence>
<proteinExistence type="predicted"/>
<organism evidence="1 2">
    <name type="scientific">Cirrhinus molitorella</name>
    <name type="common">mud carp</name>
    <dbReference type="NCBI Taxonomy" id="172907"/>
    <lineage>
        <taxon>Eukaryota</taxon>
        <taxon>Metazoa</taxon>
        <taxon>Chordata</taxon>
        <taxon>Craniata</taxon>
        <taxon>Vertebrata</taxon>
        <taxon>Euteleostomi</taxon>
        <taxon>Actinopterygii</taxon>
        <taxon>Neopterygii</taxon>
        <taxon>Teleostei</taxon>
        <taxon>Ostariophysi</taxon>
        <taxon>Cypriniformes</taxon>
        <taxon>Cyprinidae</taxon>
        <taxon>Labeoninae</taxon>
        <taxon>Labeonini</taxon>
        <taxon>Cirrhinus</taxon>
    </lineage>
</organism>
<comment type="caution">
    <text evidence="1">The sequence shown here is derived from an EMBL/GenBank/DDBJ whole genome shotgun (WGS) entry which is preliminary data.</text>
</comment>
<protein>
    <submittedName>
        <fullName evidence="1">Uncharacterized protein</fullName>
    </submittedName>
</protein>
<feature type="non-terminal residue" evidence="1">
    <location>
        <position position="1"/>
    </location>
</feature>
<accession>A0ABR3NIV1</accession>
<name>A0ABR3NIV1_9TELE</name>
<gene>
    <name evidence="1" type="ORF">QQF64_023591</name>
</gene>
<feature type="non-terminal residue" evidence="1">
    <location>
        <position position="63"/>
    </location>
</feature>
<dbReference type="Proteomes" id="UP001558613">
    <property type="component" value="Unassembled WGS sequence"/>
</dbReference>
<keyword evidence="2" id="KW-1185">Reference proteome</keyword>